<accession>A0ABS5Q7V8</accession>
<dbReference type="EMBL" id="JAHCDA010000001">
    <property type="protein sequence ID" value="MBS7809731.1"/>
    <property type="molecule type" value="Genomic_DNA"/>
</dbReference>
<dbReference type="Proteomes" id="UP000766336">
    <property type="component" value="Unassembled WGS sequence"/>
</dbReference>
<reference evidence="1 2" key="1">
    <citation type="submission" date="2021-05" db="EMBL/GenBank/DDBJ databases">
        <title>Roseococcus sp. XZZS9, whole genome shotgun sequencing project.</title>
        <authorList>
            <person name="Zhao G."/>
            <person name="Shen L."/>
        </authorList>
    </citation>
    <scope>NUCLEOTIDE SEQUENCE [LARGE SCALE GENOMIC DNA]</scope>
    <source>
        <strain evidence="1 2">XZZS9</strain>
    </source>
</reference>
<dbReference type="RefSeq" id="WP_213668401.1">
    <property type="nucleotide sequence ID" value="NZ_JAHCDA010000001.1"/>
</dbReference>
<evidence type="ECO:0008006" key="3">
    <source>
        <dbReference type="Google" id="ProtNLM"/>
    </source>
</evidence>
<keyword evidence="2" id="KW-1185">Reference proteome</keyword>
<dbReference type="Gene3D" id="1.10.1660.10">
    <property type="match status" value="1"/>
</dbReference>
<evidence type="ECO:0000313" key="2">
    <source>
        <dbReference type="Proteomes" id="UP000766336"/>
    </source>
</evidence>
<organism evidence="1 2">
    <name type="scientific">Roseococcus pinisoli</name>
    <dbReference type="NCBI Taxonomy" id="2835040"/>
    <lineage>
        <taxon>Bacteria</taxon>
        <taxon>Pseudomonadati</taxon>
        <taxon>Pseudomonadota</taxon>
        <taxon>Alphaproteobacteria</taxon>
        <taxon>Acetobacterales</taxon>
        <taxon>Roseomonadaceae</taxon>
        <taxon>Roseococcus</taxon>
    </lineage>
</organism>
<proteinExistence type="predicted"/>
<evidence type="ECO:0000313" key="1">
    <source>
        <dbReference type="EMBL" id="MBS7809731.1"/>
    </source>
</evidence>
<comment type="caution">
    <text evidence="1">The sequence shown here is derived from an EMBL/GenBank/DDBJ whole genome shotgun (WGS) entry which is preliminary data.</text>
</comment>
<name>A0ABS5Q7V8_9PROT</name>
<gene>
    <name evidence="1" type="ORF">KHU32_02205</name>
</gene>
<sequence>MITLEILCARFEALRADDLQRWIGAGHVRAERQGGDLVFQEIDVERVRLILELRDVMEVNEEALPVVLSLLDQVYTLRRRLRGLGKLED</sequence>
<protein>
    <recommendedName>
        <fullName evidence="3">Chaperone modulatory protein CbpM</fullName>
    </recommendedName>
</protein>